<name>A0A6A6YT05_9PEZI</name>
<reference evidence="4" key="3">
    <citation type="submission" date="2025-04" db="UniProtKB">
        <authorList>
            <consortium name="RefSeq"/>
        </authorList>
    </citation>
    <scope>IDENTIFICATION</scope>
    <source>
        <strain evidence="4">CBS 304.34</strain>
    </source>
</reference>
<sequence length="87" mass="10061">MKAISDKPRVFERLELYINQDPPEEWPEDYYPAYEEDSFSDNSEDESLDLENSKDATLDLDSLEDGPLDLNAVDAYVELTNARQEQV</sequence>
<proteinExistence type="predicted"/>
<protein>
    <submittedName>
        <fullName evidence="2 4">Uncharacterized protein</fullName>
    </submittedName>
</protein>
<feature type="region of interest" description="Disordered" evidence="1">
    <location>
        <begin position="21"/>
        <end position="51"/>
    </location>
</feature>
<dbReference type="EMBL" id="MU003697">
    <property type="protein sequence ID" value="KAF2812052.1"/>
    <property type="molecule type" value="Genomic_DNA"/>
</dbReference>
<accession>A0A6A6YT05</accession>
<reference evidence="2 4" key="1">
    <citation type="journal article" date="2020" name="Stud. Mycol.">
        <title>101 Dothideomycetes genomes: a test case for predicting lifestyles and emergence of pathogens.</title>
        <authorList>
            <person name="Haridas S."/>
            <person name="Albert R."/>
            <person name="Binder M."/>
            <person name="Bloem J."/>
            <person name="Labutti K."/>
            <person name="Salamov A."/>
            <person name="Andreopoulos B."/>
            <person name="Baker S."/>
            <person name="Barry K."/>
            <person name="Bills G."/>
            <person name="Bluhm B."/>
            <person name="Cannon C."/>
            <person name="Castanera R."/>
            <person name="Culley D."/>
            <person name="Daum C."/>
            <person name="Ezra D."/>
            <person name="Gonzalez J."/>
            <person name="Henrissat B."/>
            <person name="Kuo A."/>
            <person name="Liang C."/>
            <person name="Lipzen A."/>
            <person name="Lutzoni F."/>
            <person name="Magnuson J."/>
            <person name="Mondo S."/>
            <person name="Nolan M."/>
            <person name="Ohm R."/>
            <person name="Pangilinan J."/>
            <person name="Park H.-J."/>
            <person name="Ramirez L."/>
            <person name="Alfaro M."/>
            <person name="Sun H."/>
            <person name="Tritt A."/>
            <person name="Yoshinaga Y."/>
            <person name="Zwiers L.-H."/>
            <person name="Turgeon B."/>
            <person name="Goodwin S."/>
            <person name="Spatafora J."/>
            <person name="Crous P."/>
            <person name="Grigoriev I."/>
        </authorList>
    </citation>
    <scope>NUCLEOTIDE SEQUENCE</scope>
    <source>
        <strain evidence="2 4">CBS 304.34</strain>
    </source>
</reference>
<dbReference type="GeneID" id="54454677"/>
<reference evidence="4" key="2">
    <citation type="submission" date="2020-04" db="EMBL/GenBank/DDBJ databases">
        <authorList>
            <consortium name="NCBI Genome Project"/>
        </authorList>
    </citation>
    <scope>NUCLEOTIDE SEQUENCE</scope>
    <source>
        <strain evidence="4">CBS 304.34</strain>
    </source>
</reference>
<keyword evidence="3" id="KW-1185">Reference proteome</keyword>
<feature type="compositionally biased region" description="Acidic residues" evidence="1">
    <location>
        <begin position="22"/>
        <end position="49"/>
    </location>
</feature>
<evidence type="ECO:0000313" key="2">
    <source>
        <dbReference type="EMBL" id="KAF2812052.1"/>
    </source>
</evidence>
<dbReference type="Proteomes" id="UP000504636">
    <property type="component" value="Unplaced"/>
</dbReference>
<dbReference type="AlphaFoldDB" id="A0A6A6YT05"/>
<organism evidence="2">
    <name type="scientific">Mytilinidion resinicola</name>
    <dbReference type="NCBI Taxonomy" id="574789"/>
    <lineage>
        <taxon>Eukaryota</taxon>
        <taxon>Fungi</taxon>
        <taxon>Dikarya</taxon>
        <taxon>Ascomycota</taxon>
        <taxon>Pezizomycotina</taxon>
        <taxon>Dothideomycetes</taxon>
        <taxon>Pleosporomycetidae</taxon>
        <taxon>Mytilinidiales</taxon>
        <taxon>Mytilinidiaceae</taxon>
        <taxon>Mytilinidion</taxon>
    </lineage>
</organism>
<evidence type="ECO:0000313" key="3">
    <source>
        <dbReference type="Proteomes" id="UP000504636"/>
    </source>
</evidence>
<gene>
    <name evidence="2 4" type="ORF">BDZ99DRAFT_260256</name>
</gene>
<dbReference type="RefSeq" id="XP_033579016.1">
    <property type="nucleotide sequence ID" value="XM_033713784.1"/>
</dbReference>
<evidence type="ECO:0000256" key="1">
    <source>
        <dbReference type="SAM" id="MobiDB-lite"/>
    </source>
</evidence>
<evidence type="ECO:0000313" key="4">
    <source>
        <dbReference type="RefSeq" id="XP_033579016.1"/>
    </source>
</evidence>